<dbReference type="PANTHER" id="PTHR23427">
    <property type="entry name" value="SURFEIT LOCUS PROTEIN"/>
    <property type="match status" value="1"/>
</dbReference>
<dbReference type="Pfam" id="PF02104">
    <property type="entry name" value="SURF1"/>
    <property type="match status" value="1"/>
</dbReference>
<keyword evidence="7" id="KW-1185">Reference proteome</keyword>
<dbReference type="PROSITE" id="PS50895">
    <property type="entry name" value="SURF1"/>
    <property type="match status" value="1"/>
</dbReference>
<comment type="subcellular location">
    <subcellularLocation>
        <location evidence="1">Membrane</location>
    </subcellularLocation>
    <subcellularLocation>
        <location evidence="5">Mitochondrion inner membrane</location>
        <topology evidence="5">Multi-pass membrane protein</topology>
    </subcellularLocation>
</comment>
<comment type="similarity">
    <text evidence="5">Belongs to the SURF1 family.</text>
</comment>
<keyword evidence="5" id="KW-0496">Mitochondrion</keyword>
<keyword evidence="4 5" id="KW-0472">Membrane</keyword>
<dbReference type="RefSeq" id="XP_017988934.1">
    <property type="nucleotide sequence ID" value="XM_018133445.1"/>
</dbReference>
<sequence length="369" mass="42472">MFGLAKHPIRLASNAHLVNFNVCKNLVGARGGTVRTVKTSTVDWKPIRTTRTPKDKEKENYKWTRRTFLGLMIAMPVVSFYLGSWQLRRLKWKTELIATCEDRLAAEPIPMPKHFSPEMCELLEYAKVKVKGKFLHDEEIFVGPKLRNGTKGYTLFTPFIRKDTGEKILIERGWISEENVLPTNRKLRHLSLPEGENVELTCVIRVPKARGTFQWDKKDSESRVWQIPDMPDIFASTGTLPVHLQALYDLHDHRWDETKSTVTDPKNNAPWWKFWTRSHATVETPVSTRKFEDDDLEFNEYQFIKAGVPLGVQAKVTFKNNHLQYLVTWYGLSLLSSIFLIAALRKSGGSALSQAQIMADKLKHSKKFS</sequence>
<evidence type="ECO:0000256" key="3">
    <source>
        <dbReference type="ARBA" id="ARBA00022989"/>
    </source>
</evidence>
<dbReference type="AlphaFoldDB" id="A0A0X8HV27"/>
<name>A0A0X8HV27_9SACH</name>
<dbReference type="EMBL" id="CP014246">
    <property type="protein sequence ID" value="AMD21938.1"/>
    <property type="molecule type" value="Genomic_DNA"/>
</dbReference>
<feature type="transmembrane region" description="Helical" evidence="5">
    <location>
        <begin position="323"/>
        <end position="344"/>
    </location>
</feature>
<dbReference type="CDD" id="cd06662">
    <property type="entry name" value="SURF1"/>
    <property type="match status" value="1"/>
</dbReference>
<evidence type="ECO:0000313" key="7">
    <source>
        <dbReference type="Proteomes" id="UP000243052"/>
    </source>
</evidence>
<dbReference type="GO" id="GO:0033617">
    <property type="term" value="P:mitochondrial respiratory chain complex IV assembly"/>
    <property type="evidence" value="ECO:0007669"/>
    <property type="project" value="TreeGrafter"/>
</dbReference>
<organism evidence="6 7">
    <name type="scientific">Eremothecium sinecaudum</name>
    <dbReference type="NCBI Taxonomy" id="45286"/>
    <lineage>
        <taxon>Eukaryota</taxon>
        <taxon>Fungi</taxon>
        <taxon>Dikarya</taxon>
        <taxon>Ascomycota</taxon>
        <taxon>Saccharomycotina</taxon>
        <taxon>Saccharomycetes</taxon>
        <taxon>Saccharomycetales</taxon>
        <taxon>Saccharomycetaceae</taxon>
        <taxon>Eremothecium</taxon>
    </lineage>
</organism>
<evidence type="ECO:0000256" key="2">
    <source>
        <dbReference type="ARBA" id="ARBA00022692"/>
    </source>
</evidence>
<reference evidence="6 7" key="1">
    <citation type="submission" date="2016-01" db="EMBL/GenBank/DDBJ databases">
        <title>Genome sequence of the yeast Holleya sinecauda.</title>
        <authorList>
            <person name="Dietrich F.S."/>
        </authorList>
    </citation>
    <scope>NUCLEOTIDE SEQUENCE [LARGE SCALE GENOMIC DNA]</scope>
    <source>
        <strain evidence="6 7">ATCC 58844</strain>
    </source>
</reference>
<keyword evidence="5" id="KW-0999">Mitochondrion inner membrane</keyword>
<dbReference type="InterPro" id="IPR045214">
    <property type="entry name" value="Surf1/Surf4"/>
</dbReference>
<proteinExistence type="inferred from homology"/>
<dbReference type="InterPro" id="IPR002994">
    <property type="entry name" value="Surf1/Shy1"/>
</dbReference>
<dbReference type="PANTHER" id="PTHR23427:SF2">
    <property type="entry name" value="SURFEIT LOCUS PROTEIN 1"/>
    <property type="match status" value="1"/>
</dbReference>
<evidence type="ECO:0000256" key="5">
    <source>
        <dbReference type="RuleBase" id="RU363076"/>
    </source>
</evidence>
<accession>A0A0X8HV27</accession>
<protein>
    <recommendedName>
        <fullName evidence="5">SURF1-like protein</fullName>
    </recommendedName>
</protein>
<dbReference type="GO" id="GO:0005743">
    <property type="term" value="C:mitochondrial inner membrane"/>
    <property type="evidence" value="ECO:0007669"/>
    <property type="project" value="UniProtKB-SubCell"/>
</dbReference>
<evidence type="ECO:0000313" key="6">
    <source>
        <dbReference type="EMBL" id="AMD21938.1"/>
    </source>
</evidence>
<gene>
    <name evidence="6" type="ORF">AW171_hschr63935</name>
</gene>
<dbReference type="Proteomes" id="UP000243052">
    <property type="component" value="Chromosome vi"/>
</dbReference>
<keyword evidence="3 5" id="KW-1133">Transmembrane helix</keyword>
<dbReference type="OrthoDB" id="10040024at2759"/>
<dbReference type="STRING" id="45286.A0A0X8HV27"/>
<dbReference type="GeneID" id="28725260"/>
<evidence type="ECO:0000256" key="4">
    <source>
        <dbReference type="ARBA" id="ARBA00023136"/>
    </source>
</evidence>
<comment type="function">
    <text evidence="5">Probably involved in the biogenesis of the COX complex.</text>
</comment>
<evidence type="ECO:0000256" key="1">
    <source>
        <dbReference type="ARBA" id="ARBA00004370"/>
    </source>
</evidence>
<feature type="transmembrane region" description="Helical" evidence="5">
    <location>
        <begin position="68"/>
        <end position="87"/>
    </location>
</feature>
<keyword evidence="2 5" id="KW-0812">Transmembrane</keyword>